<feature type="region of interest" description="Disordered" evidence="1">
    <location>
        <begin position="546"/>
        <end position="915"/>
    </location>
</feature>
<dbReference type="PANTHER" id="PTHR39611:SF2">
    <property type="entry name" value="HYDROXYPROLINE-RICH GLYCOPROTEIN DZ-HRGP"/>
    <property type="match status" value="1"/>
</dbReference>
<feature type="compositionally biased region" description="Low complexity" evidence="1">
    <location>
        <begin position="254"/>
        <end position="279"/>
    </location>
</feature>
<feature type="compositionally biased region" description="Low complexity" evidence="1">
    <location>
        <begin position="92"/>
        <end position="112"/>
    </location>
</feature>
<feature type="compositionally biased region" description="Basic and acidic residues" evidence="1">
    <location>
        <begin position="640"/>
        <end position="656"/>
    </location>
</feature>
<feature type="compositionally biased region" description="Basic residues" evidence="1">
    <location>
        <begin position="747"/>
        <end position="759"/>
    </location>
</feature>
<evidence type="ECO:0000313" key="3">
    <source>
        <dbReference type="EMBL" id="CUS08718.1"/>
    </source>
</evidence>
<feature type="compositionally biased region" description="Pro residues" evidence="1">
    <location>
        <begin position="207"/>
        <end position="218"/>
    </location>
</feature>
<proteinExistence type="predicted"/>
<dbReference type="EMBL" id="LN891117">
    <property type="protein sequence ID" value="CUS08718.1"/>
    <property type="molecule type" value="Genomic_DNA"/>
</dbReference>
<feature type="compositionally biased region" description="Basic and acidic residues" evidence="1">
    <location>
        <begin position="760"/>
        <end position="773"/>
    </location>
</feature>
<feature type="domain" description="DUF7514" evidence="2">
    <location>
        <begin position="381"/>
        <end position="529"/>
    </location>
</feature>
<feature type="region of interest" description="Disordered" evidence="1">
    <location>
        <begin position="178"/>
        <end position="381"/>
    </location>
</feature>
<keyword evidence="4" id="KW-1185">Reference proteome</keyword>
<dbReference type="AlphaFoldDB" id="A0A292PQ22"/>
<dbReference type="Pfam" id="PF24355">
    <property type="entry name" value="DUF7514"/>
    <property type="match status" value="1"/>
</dbReference>
<feature type="compositionally biased region" description="Low complexity" evidence="1">
    <location>
        <begin position="219"/>
        <end position="234"/>
    </location>
</feature>
<accession>A0A292PQ22</accession>
<feature type="compositionally biased region" description="Polar residues" evidence="1">
    <location>
        <begin position="118"/>
        <end position="127"/>
    </location>
</feature>
<reference evidence="3" key="1">
    <citation type="submission" date="2015-10" db="EMBL/GenBank/DDBJ databases">
        <authorList>
            <person name="Regsiter A."/>
            <person name="william w."/>
        </authorList>
    </citation>
    <scope>NUCLEOTIDE SEQUENCE</scope>
    <source>
        <strain evidence="3">Montdore</strain>
    </source>
</reference>
<feature type="compositionally biased region" description="Basic and acidic residues" evidence="1">
    <location>
        <begin position="372"/>
        <end position="381"/>
    </location>
</feature>
<organism evidence="3 4">
    <name type="scientific">Tuber aestivum</name>
    <name type="common">summer truffle</name>
    <dbReference type="NCBI Taxonomy" id="59557"/>
    <lineage>
        <taxon>Eukaryota</taxon>
        <taxon>Fungi</taxon>
        <taxon>Dikarya</taxon>
        <taxon>Ascomycota</taxon>
        <taxon>Pezizomycotina</taxon>
        <taxon>Pezizomycetes</taxon>
        <taxon>Pezizales</taxon>
        <taxon>Tuberaceae</taxon>
        <taxon>Tuber</taxon>
    </lineage>
</organism>
<feature type="compositionally biased region" description="Low complexity" evidence="1">
    <location>
        <begin position="33"/>
        <end position="57"/>
    </location>
</feature>
<name>A0A292PQ22_9PEZI</name>
<feature type="compositionally biased region" description="Basic and acidic residues" evidence="1">
    <location>
        <begin position="676"/>
        <end position="721"/>
    </location>
</feature>
<feature type="compositionally biased region" description="Low complexity" evidence="1">
    <location>
        <begin position="333"/>
        <end position="355"/>
    </location>
</feature>
<gene>
    <name evidence="3" type="ORF">GSTUAT00007182001</name>
</gene>
<feature type="compositionally biased region" description="Pro residues" evidence="1">
    <location>
        <begin position="290"/>
        <end position="299"/>
    </location>
</feature>
<dbReference type="InterPro" id="IPR055936">
    <property type="entry name" value="DUF7514"/>
</dbReference>
<evidence type="ECO:0000313" key="4">
    <source>
        <dbReference type="Proteomes" id="UP001412239"/>
    </source>
</evidence>
<feature type="compositionally biased region" description="Basic and acidic residues" evidence="1">
    <location>
        <begin position="902"/>
        <end position="915"/>
    </location>
</feature>
<evidence type="ECO:0000259" key="2">
    <source>
        <dbReference type="Pfam" id="PF24355"/>
    </source>
</evidence>
<feature type="compositionally biased region" description="Pro residues" evidence="1">
    <location>
        <begin position="235"/>
        <end position="248"/>
    </location>
</feature>
<evidence type="ECO:0000256" key="1">
    <source>
        <dbReference type="SAM" id="MobiDB-lite"/>
    </source>
</evidence>
<feature type="region of interest" description="Disordered" evidence="1">
    <location>
        <begin position="1"/>
        <end position="158"/>
    </location>
</feature>
<sequence>MSNYYGAPPSSPFYAQQPQPSLHATPGAPPPQHQHQQQQQQQSPYAATSPVSAQSYSPSPPQPAPPRPHTTAPYPGSSFGPPLSAGPVGYYQQFPPQQSQQQQQQPQQGYRPQQPPQATSDYGDSQQPQPPRNGYAPAPPAPSVGYPSDIPQLANSHGLPQDVVQKLAADLMRSIQQSNITSPTVAPAGPPPRLDHPTMPGGLPAPGMGPPPSQPPPMMQQQQPPQAQIPGSFPSYPPAPAPHEPPQVPHHQYRQPQQQQQQQQQQQTQGFPPQQQGYFPPQPMLGNSAPPAPPAPPPVSLGGPPLGPAHPQIQQRQNDTPRRETSQRYRSNTASTHRSHSSTPATSTSSGPAARLTKMEGGGVHGETWGDLVDHEHGKEPMPKERLVRLLRGIANHIIKERAPAASIVIAPEKMADFYAANAVEGDDRMNWKGYFTNRTESSLSSIYRVLGCEHYYVPMSRDQKPTIPALTPQGFETWMFTQLMTNPSREASRLQKVVASWPIYDTKEGRRFPTSIPRCCFPEKEDLVIFEGWWRVWEEFPSDFEDEEEERAPLALPAPGDGNGNRFYGPPPLQGPLPGADYGPAAQMARKRTQQKYPPNPRDLNDDELDAIIESGTDKPPTMERHRKPYASSTGNPGWKEELNPRPTLGEDKASSTRNGPPPPSRPHTSHGHHPPRDAREFREEPYAKPVPDRDPQPREPREPRDPRDPREPRDPRDLSDSPDAPVRRSKSTRRPHQRERSEYRRPHRHSHSHHRGGGRRERSPADEHDQEWSGSSGVSAQTPTSAPDAGVPIPGAAPAPLPPDAQDRRSRAQRKADEAARVARQQEELLRGYGPPGRFEPPVDAYEYDDFPVPPRGRGGERDDRRVAEYGYQDEYDRDRRAPPGGGAGAGRRSSLYGGERGRPRDRSSYWAP</sequence>
<feature type="compositionally biased region" description="Basic residues" evidence="1">
    <location>
        <begin position="729"/>
        <end position="739"/>
    </location>
</feature>
<feature type="compositionally biased region" description="Polar residues" evidence="1">
    <location>
        <begin position="13"/>
        <end position="22"/>
    </location>
</feature>
<feature type="compositionally biased region" description="Pro residues" evidence="1">
    <location>
        <begin position="58"/>
        <end position="68"/>
    </location>
</feature>
<feature type="compositionally biased region" description="Low complexity" evidence="1">
    <location>
        <begin position="197"/>
        <end position="206"/>
    </location>
</feature>
<protein>
    <recommendedName>
        <fullName evidence="2">DUF7514 domain-containing protein</fullName>
    </recommendedName>
</protein>
<dbReference type="PANTHER" id="PTHR39611">
    <property type="entry name" value="HYDROXYPROLINE-RICH GLYCOPROTEIN DZ-HRGP-RELATED"/>
    <property type="match status" value="1"/>
</dbReference>
<dbReference type="Proteomes" id="UP001412239">
    <property type="component" value="Unassembled WGS sequence"/>
</dbReference>
<feature type="compositionally biased region" description="Basic and acidic residues" evidence="1">
    <location>
        <begin position="860"/>
        <end position="870"/>
    </location>
</feature>
<feature type="compositionally biased region" description="Basic and acidic residues" evidence="1">
    <location>
        <begin position="807"/>
        <end position="832"/>
    </location>
</feature>
<feature type="compositionally biased region" description="Polar residues" evidence="1">
    <location>
        <begin position="774"/>
        <end position="787"/>
    </location>
</feature>